<dbReference type="PANTHER" id="PTHR13929">
    <property type="entry name" value="1,4-DIHYDROXY-2-NAPHTHOATE OCTAPRENYLTRANSFERASE"/>
    <property type="match status" value="1"/>
</dbReference>
<keyword evidence="4 6" id="KW-1133">Transmembrane helix</keyword>
<comment type="function">
    <text evidence="6">Involved in the synthesis of phylloquinone (vitamin K1). Catalyzes the transfer of a prenyl chain to 2-carboxy-1,4-naphthoquinone.</text>
</comment>
<feature type="transmembrane region" description="Helical" evidence="6">
    <location>
        <begin position="192"/>
        <end position="213"/>
    </location>
</feature>
<feature type="transmembrane region" description="Helical" evidence="6">
    <location>
        <begin position="262"/>
        <end position="279"/>
    </location>
</feature>
<keyword evidence="6" id="KW-0997">Cell inner membrane</keyword>
<comment type="pathway">
    <text evidence="6">Cofactor biosynthesis; phylloquinone biosynthesis.</text>
</comment>
<keyword evidence="6" id="KW-1003">Cell membrane</keyword>
<dbReference type="Pfam" id="PF01040">
    <property type="entry name" value="UbiA"/>
    <property type="match status" value="1"/>
</dbReference>
<evidence type="ECO:0000256" key="7">
    <source>
        <dbReference type="SAM" id="MobiDB-lite"/>
    </source>
</evidence>
<name>A0AAE4FUF1_9CYAN</name>
<feature type="transmembrane region" description="Helical" evidence="6">
    <location>
        <begin position="234"/>
        <end position="256"/>
    </location>
</feature>
<dbReference type="RefSeq" id="WP_322878356.1">
    <property type="nucleotide sequence ID" value="NZ_JAVMIP010000009.1"/>
</dbReference>
<evidence type="ECO:0000256" key="2">
    <source>
        <dbReference type="ARBA" id="ARBA00022679"/>
    </source>
</evidence>
<dbReference type="GO" id="GO:0004659">
    <property type="term" value="F:prenyltransferase activity"/>
    <property type="evidence" value="ECO:0007669"/>
    <property type="project" value="UniProtKB-UniRule"/>
</dbReference>
<dbReference type="InterPro" id="IPR026046">
    <property type="entry name" value="UBIAD1"/>
</dbReference>
<evidence type="ECO:0000313" key="8">
    <source>
        <dbReference type="EMBL" id="MDS3861100.1"/>
    </source>
</evidence>
<comment type="similarity">
    <text evidence="6">Belongs to the MenA family. Type 2 subfamily.</text>
</comment>
<feature type="transmembrane region" description="Helical" evidence="6">
    <location>
        <begin position="138"/>
        <end position="155"/>
    </location>
</feature>
<dbReference type="Proteomes" id="UP001268256">
    <property type="component" value="Unassembled WGS sequence"/>
</dbReference>
<dbReference type="GO" id="GO:0005886">
    <property type="term" value="C:plasma membrane"/>
    <property type="evidence" value="ECO:0007669"/>
    <property type="project" value="UniProtKB-SubCell"/>
</dbReference>
<feature type="transmembrane region" description="Helical" evidence="6">
    <location>
        <begin position="66"/>
        <end position="85"/>
    </location>
</feature>
<dbReference type="GO" id="GO:0042372">
    <property type="term" value="P:phylloquinone biosynthetic process"/>
    <property type="evidence" value="ECO:0007669"/>
    <property type="project" value="UniProtKB-UniRule"/>
</dbReference>
<feature type="region of interest" description="Disordered" evidence="7">
    <location>
        <begin position="1"/>
        <end position="23"/>
    </location>
</feature>
<dbReference type="InterPro" id="IPR000537">
    <property type="entry name" value="UbiA_prenyltransferase"/>
</dbReference>
<protein>
    <recommendedName>
        <fullName evidence="6">2-carboxy-1,4-naphthoquinone phytyltransferase</fullName>
        <ecNumber evidence="6">2.5.1.130</ecNumber>
    </recommendedName>
    <alternativeName>
        <fullName evidence="6">1,4-dihydroxy-2-naphthoate phytyltransferase</fullName>
        <shortName evidence="6">DHNA phytyltransferase</shortName>
    </alternativeName>
</protein>
<dbReference type="GO" id="GO:0009234">
    <property type="term" value="P:menaquinone biosynthetic process"/>
    <property type="evidence" value="ECO:0007669"/>
    <property type="project" value="TreeGrafter"/>
</dbReference>
<sequence length="319" mass="34130">MASTNQPWSPESDPAATSPALAPAPAPSTAGNLWWAALKPPMYSVAVMPIWGGTALAWHLEGTLNAPVFATFLGAAVLILAWLNLTNDVFDSETGIDQNKHHSIVNLTGRKTLIFGIANLCLGLGLVSLAILSVLQGNFVVLGLVLLCCGLGYTYQGPPFRLGYLGLGEPICFVTFGPLAVAAAYYSQAQSWTPLIWPVGIIIGLTTTLILFCSHFHQVKDDLAAGKYSPIVRIGTKTGAIVTQIMIGLVFGLTVLGWGLGQFPVTVLLVLASLPWGIYLGQYVQQYYDIPSMIQSSKFIAVSLHFWSGLLLGLGWIWA</sequence>
<dbReference type="NCBIfam" id="TIGR02235">
    <property type="entry name" value="menA_cyano-plnt"/>
    <property type="match status" value="1"/>
</dbReference>
<dbReference type="PIRSF" id="PIRSF005355">
    <property type="entry name" value="UBIAD1"/>
    <property type="match status" value="1"/>
</dbReference>
<dbReference type="AlphaFoldDB" id="A0AAE4FUF1"/>
<feature type="transmembrane region" description="Helical" evidence="6">
    <location>
        <begin position="113"/>
        <end position="132"/>
    </location>
</feature>
<comment type="catalytic activity">
    <reaction evidence="6">
        <text>2-carboxy-1,4-naphthoquinone + phytyl diphosphate + H(+) = demethylphylloquinone + CO2 + diphosphate</text>
        <dbReference type="Rhea" id="RHEA:47740"/>
        <dbReference type="ChEBI" id="CHEBI:15378"/>
        <dbReference type="ChEBI" id="CHEBI:16526"/>
        <dbReference type="ChEBI" id="CHEBI:31087"/>
        <dbReference type="ChEBI" id="CHEBI:33019"/>
        <dbReference type="ChEBI" id="CHEBI:75434"/>
        <dbReference type="ChEBI" id="CHEBI:87842"/>
        <dbReference type="EC" id="2.5.1.130"/>
    </reaction>
</comment>
<feature type="transmembrane region" description="Helical" evidence="6">
    <location>
        <begin position="299"/>
        <end position="318"/>
    </location>
</feature>
<evidence type="ECO:0000256" key="4">
    <source>
        <dbReference type="ARBA" id="ARBA00022989"/>
    </source>
</evidence>
<dbReference type="EC" id="2.5.1.130" evidence="6"/>
<feature type="compositionally biased region" description="Low complexity" evidence="7">
    <location>
        <begin position="14"/>
        <end position="23"/>
    </location>
</feature>
<proteinExistence type="inferred from homology"/>
<dbReference type="EMBL" id="JAVMIP010000009">
    <property type="protein sequence ID" value="MDS3861100.1"/>
    <property type="molecule type" value="Genomic_DNA"/>
</dbReference>
<reference evidence="9" key="1">
    <citation type="submission" date="2023-07" db="EMBL/GenBank/DDBJ databases">
        <authorList>
            <person name="Luz R."/>
            <person name="Cordeiro R."/>
            <person name="Fonseca A."/>
            <person name="Goncalves V."/>
        </authorList>
    </citation>
    <scope>NUCLEOTIDE SEQUENCE [LARGE SCALE GENOMIC DNA]</scope>
    <source>
        <strain evidence="9">BACA0444</strain>
    </source>
</reference>
<dbReference type="HAMAP" id="MF_01938">
    <property type="entry name" value="MenA_2"/>
    <property type="match status" value="1"/>
</dbReference>
<keyword evidence="2 6" id="KW-0808">Transferase</keyword>
<evidence type="ECO:0000256" key="6">
    <source>
        <dbReference type="HAMAP-Rule" id="MF_01938"/>
    </source>
</evidence>
<dbReference type="CDD" id="cd13962">
    <property type="entry name" value="PT_UbiA_UBIAD1"/>
    <property type="match status" value="1"/>
</dbReference>
<keyword evidence="5 6" id="KW-0472">Membrane</keyword>
<evidence type="ECO:0000256" key="5">
    <source>
        <dbReference type="ARBA" id="ARBA00023136"/>
    </source>
</evidence>
<evidence type="ECO:0000256" key="3">
    <source>
        <dbReference type="ARBA" id="ARBA00022692"/>
    </source>
</evidence>
<dbReference type="InterPro" id="IPR011937">
    <property type="entry name" value="DHNA_phytyltransferase_MenA"/>
</dbReference>
<comment type="subcellular location">
    <subcellularLocation>
        <location evidence="6">Cell inner membrane</location>
        <topology evidence="6">Multi-pass membrane protein</topology>
    </subcellularLocation>
    <subcellularLocation>
        <location evidence="1">Membrane</location>
        <topology evidence="1">Multi-pass membrane protein</topology>
    </subcellularLocation>
</comment>
<gene>
    <name evidence="6 8" type="primary">menA</name>
    <name evidence="8" type="ORF">RIF25_09810</name>
</gene>
<dbReference type="PANTHER" id="PTHR13929:SF0">
    <property type="entry name" value="UBIA PRENYLTRANSFERASE DOMAIN-CONTAINING PROTEIN 1"/>
    <property type="match status" value="1"/>
</dbReference>
<keyword evidence="3 6" id="KW-0812">Transmembrane</keyword>
<keyword evidence="9" id="KW-1185">Reference proteome</keyword>
<comment type="caution">
    <text evidence="8">The sequence shown here is derived from an EMBL/GenBank/DDBJ whole genome shotgun (WGS) entry which is preliminary data.</text>
</comment>
<accession>A0AAE4FUF1</accession>
<evidence type="ECO:0000313" key="9">
    <source>
        <dbReference type="Proteomes" id="UP001268256"/>
    </source>
</evidence>
<evidence type="ECO:0000256" key="1">
    <source>
        <dbReference type="ARBA" id="ARBA00004141"/>
    </source>
</evidence>
<organism evidence="8 9">
    <name type="scientific">Pseudocalidococcus azoricus BACA0444</name>
    <dbReference type="NCBI Taxonomy" id="2918990"/>
    <lineage>
        <taxon>Bacteria</taxon>
        <taxon>Bacillati</taxon>
        <taxon>Cyanobacteriota</taxon>
        <taxon>Cyanophyceae</taxon>
        <taxon>Acaryochloridales</taxon>
        <taxon>Thermosynechococcaceae</taxon>
        <taxon>Pseudocalidococcus</taxon>
        <taxon>Pseudocalidococcus azoricus</taxon>
    </lineage>
</organism>
<feature type="transmembrane region" description="Helical" evidence="6">
    <location>
        <begin position="162"/>
        <end position="186"/>
    </location>
</feature>